<dbReference type="PANTHER" id="PTHR31891">
    <property type="entry name" value="FORMAMIDASE C869.04-RELATED"/>
    <property type="match status" value="1"/>
</dbReference>
<dbReference type="Gene3D" id="2.60.120.580">
    <property type="entry name" value="Acetamidase/Formamidase-like domains"/>
    <property type="match status" value="2"/>
</dbReference>
<dbReference type="Gene3D" id="3.10.28.20">
    <property type="entry name" value="Acetamidase/Formamidase-like domains"/>
    <property type="match status" value="1"/>
</dbReference>
<dbReference type="InterPro" id="IPR004304">
    <property type="entry name" value="FmdA_AmdA"/>
</dbReference>
<dbReference type="GO" id="GO:0016811">
    <property type="term" value="F:hydrolase activity, acting on carbon-nitrogen (but not peptide) bonds, in linear amides"/>
    <property type="evidence" value="ECO:0007669"/>
    <property type="project" value="InterPro"/>
</dbReference>
<gene>
    <name evidence="1" type="ORF">PRVXT_000128</name>
</gene>
<name>A0AAU7VMM4_9FIRM</name>
<dbReference type="RefSeq" id="WP_350343775.1">
    <property type="nucleotide sequence ID" value="NZ_CP158367.1"/>
</dbReference>
<dbReference type="EMBL" id="CP158367">
    <property type="protein sequence ID" value="XBX75028.1"/>
    <property type="molecule type" value="Genomic_DNA"/>
</dbReference>
<protein>
    <submittedName>
        <fullName evidence="1">Acetamidase/formamidase family protein</fullName>
    </submittedName>
</protein>
<sequence length="298" mass="32603">MKTKTINNFSTSNSPIASLNLGEKVIVEVLDKFNGQLTYNNENISSLKADKLNPATGPFYIRNTYPEEILVVNIHQLTAESIGVSTVFPDLGVLGEKIEKPESFFYNLDFNTIGIEEGKIEFTPFISIIGTTPNKLISTGVPANHGGKVDCPNLKQGCKILLPIFQEGSLLALGGIKAMQGFGQVAGTGIECGGEIAFSCNKTTIEALKTPMVISEEGYEILASHYNLEKAIHMATEQWCYLLEDICGFSFPKSYHYLSIASNLSIVQLVNPNVTVSLSIHKSIILDKLKLFFSLLDK</sequence>
<proteinExistence type="predicted"/>
<dbReference type="AlphaFoldDB" id="A0AAU7VMM4"/>
<organism evidence="1">
    <name type="scientific">Proteinivorax tanatarense</name>
    <dbReference type="NCBI Taxonomy" id="1260629"/>
    <lineage>
        <taxon>Bacteria</taxon>
        <taxon>Bacillati</taxon>
        <taxon>Bacillota</taxon>
        <taxon>Clostridia</taxon>
        <taxon>Eubacteriales</taxon>
        <taxon>Proteinivoracaceae</taxon>
        <taxon>Proteinivorax</taxon>
    </lineage>
</organism>
<reference evidence="1" key="1">
    <citation type="journal article" date="2013" name="Extremophiles">
        <title>Proteinivorax tanatarense gen. nov., sp. nov., an anaerobic, haloalkaliphilic, proteolytic bacterium isolated from a decaying algal bloom, and proposal of Proteinivoraceae fam. nov.</title>
        <authorList>
            <person name="Kevbrin V."/>
            <person name="Boltyanskaya Y."/>
            <person name="Zhilina T."/>
            <person name="Kolganova T."/>
            <person name="Lavrentjeva E."/>
            <person name="Kuznetsov B."/>
        </authorList>
    </citation>
    <scope>NUCLEOTIDE SEQUENCE</scope>
    <source>
        <strain evidence="1">Z-910T</strain>
    </source>
</reference>
<evidence type="ECO:0000313" key="1">
    <source>
        <dbReference type="EMBL" id="XBX75028.1"/>
    </source>
</evidence>
<dbReference type="SUPFAM" id="SSF141130">
    <property type="entry name" value="Acetamidase/Formamidase-like"/>
    <property type="match status" value="1"/>
</dbReference>
<dbReference type="PANTHER" id="PTHR31891:SF1">
    <property type="entry name" value="FORMAMIDASE C869.04-RELATED"/>
    <property type="match status" value="1"/>
</dbReference>
<accession>A0AAU7VMM4</accession>
<dbReference type="Pfam" id="PF03069">
    <property type="entry name" value="FmdA_AmdA"/>
    <property type="match status" value="2"/>
</dbReference>
<reference evidence="1" key="2">
    <citation type="submission" date="2024-06" db="EMBL/GenBank/DDBJ databases">
        <authorList>
            <person name="Petrova K.O."/>
            <person name="Toshchakov S.V."/>
            <person name="Boltjanskaja Y.V."/>
            <person name="Kevbrin V."/>
        </authorList>
    </citation>
    <scope>NUCLEOTIDE SEQUENCE</scope>
    <source>
        <strain evidence="1">Z-910T</strain>
    </source>
</reference>